<protein>
    <submittedName>
        <fullName evidence="11">Deferrochelatase/peroxidase EfeB</fullName>
    </submittedName>
</protein>
<dbReference type="RefSeq" id="WP_085378068.1">
    <property type="nucleotide sequence ID" value="NZ_CP020612.1"/>
</dbReference>
<name>A0A1W6CYU2_9RHOB</name>
<gene>
    <name evidence="11" type="ORF">B0A89_10215</name>
</gene>
<feature type="domain" description="Dyp-type peroxidase C-terminal" evidence="10">
    <location>
        <begin position="244"/>
        <end position="425"/>
    </location>
</feature>
<dbReference type="InterPro" id="IPR006311">
    <property type="entry name" value="TAT_signal"/>
</dbReference>
<organism evidence="11 12">
    <name type="scientific">Paracoccus contaminans</name>
    <dbReference type="NCBI Taxonomy" id="1945662"/>
    <lineage>
        <taxon>Bacteria</taxon>
        <taxon>Pseudomonadati</taxon>
        <taxon>Pseudomonadota</taxon>
        <taxon>Alphaproteobacteria</taxon>
        <taxon>Rhodobacterales</taxon>
        <taxon>Paracoccaceae</taxon>
        <taxon>Paracoccus</taxon>
    </lineage>
</organism>
<proteinExistence type="predicted"/>
<evidence type="ECO:0000256" key="2">
    <source>
        <dbReference type="ARBA" id="ARBA00022559"/>
    </source>
</evidence>
<dbReference type="GO" id="GO:0004601">
    <property type="term" value="F:peroxidase activity"/>
    <property type="evidence" value="ECO:0007669"/>
    <property type="project" value="UniProtKB-KW"/>
</dbReference>
<evidence type="ECO:0000256" key="7">
    <source>
        <dbReference type="ARBA" id="ARBA00023004"/>
    </source>
</evidence>
<evidence type="ECO:0000313" key="11">
    <source>
        <dbReference type="EMBL" id="ARJ69949.1"/>
    </source>
</evidence>
<keyword evidence="12" id="KW-1185">Reference proteome</keyword>
<keyword evidence="4" id="KW-0479">Metal-binding</keyword>
<dbReference type="PANTHER" id="PTHR30521:SF4">
    <property type="entry name" value="DEFERROCHELATASE"/>
    <property type="match status" value="1"/>
</dbReference>
<evidence type="ECO:0000259" key="10">
    <source>
        <dbReference type="Pfam" id="PF20628"/>
    </source>
</evidence>
<dbReference type="InterPro" id="IPR048327">
    <property type="entry name" value="Dyp_perox_N"/>
</dbReference>
<dbReference type="GO" id="GO:0046872">
    <property type="term" value="F:metal ion binding"/>
    <property type="evidence" value="ECO:0007669"/>
    <property type="project" value="UniProtKB-KW"/>
</dbReference>
<evidence type="ECO:0000256" key="1">
    <source>
        <dbReference type="ARBA" id="ARBA00001970"/>
    </source>
</evidence>
<evidence type="ECO:0000259" key="9">
    <source>
        <dbReference type="Pfam" id="PF04261"/>
    </source>
</evidence>
<dbReference type="InterPro" id="IPR011008">
    <property type="entry name" value="Dimeric_a/b-barrel"/>
</dbReference>
<dbReference type="SUPFAM" id="SSF54909">
    <property type="entry name" value="Dimeric alpha+beta barrel"/>
    <property type="match status" value="1"/>
</dbReference>
<dbReference type="Pfam" id="PF04261">
    <property type="entry name" value="Dyp_perox_N"/>
    <property type="match status" value="1"/>
</dbReference>
<dbReference type="PANTHER" id="PTHR30521">
    <property type="entry name" value="DEFERROCHELATASE/PEROXIDASE"/>
    <property type="match status" value="1"/>
</dbReference>
<accession>A0A1W6CYU2</accession>
<comment type="cofactor">
    <cofactor evidence="1">
        <name>heme b</name>
        <dbReference type="ChEBI" id="CHEBI:60344"/>
    </cofactor>
</comment>
<dbReference type="Proteomes" id="UP000193017">
    <property type="component" value="Chromosome"/>
</dbReference>
<dbReference type="KEGG" id="pcon:B0A89_10215"/>
<reference evidence="11 12" key="1">
    <citation type="submission" date="2017-03" db="EMBL/GenBank/DDBJ databases">
        <title>Genome sequence of Paracoccus contaminans isolated from a water microcosm.</title>
        <authorList>
            <person name="Aurass P."/>
            <person name="Karste S."/>
            <person name="Trost E."/>
            <person name="Glaeser S.P."/>
            <person name="Kaempfer P."/>
            <person name="Flieger A."/>
        </authorList>
    </citation>
    <scope>NUCLEOTIDE SEQUENCE [LARGE SCALE GENOMIC DNA]</scope>
    <source>
        <strain evidence="12">RKI 16-01929T\LMG 29738T\CCM 8701T\CIP 111112T</strain>
    </source>
</reference>
<dbReference type="PROSITE" id="PS51318">
    <property type="entry name" value="TAT"/>
    <property type="match status" value="1"/>
</dbReference>
<dbReference type="AlphaFoldDB" id="A0A1W6CYU2"/>
<keyword evidence="6" id="KW-0560">Oxidoreductase</keyword>
<dbReference type="EMBL" id="CP020612">
    <property type="protein sequence ID" value="ARJ69949.1"/>
    <property type="molecule type" value="Genomic_DNA"/>
</dbReference>
<dbReference type="STRING" id="1945662.B0A89_10215"/>
<dbReference type="InterPro" id="IPR048328">
    <property type="entry name" value="Dyp_perox_C"/>
</dbReference>
<dbReference type="GO" id="GO:0020037">
    <property type="term" value="F:heme binding"/>
    <property type="evidence" value="ECO:0007669"/>
    <property type="project" value="InterPro"/>
</dbReference>
<evidence type="ECO:0000256" key="8">
    <source>
        <dbReference type="SAM" id="SignalP"/>
    </source>
</evidence>
<evidence type="ECO:0000313" key="12">
    <source>
        <dbReference type="Proteomes" id="UP000193017"/>
    </source>
</evidence>
<dbReference type="PROSITE" id="PS51404">
    <property type="entry name" value="DYP_PEROXIDASE"/>
    <property type="match status" value="1"/>
</dbReference>
<evidence type="ECO:0000256" key="4">
    <source>
        <dbReference type="ARBA" id="ARBA00022723"/>
    </source>
</evidence>
<dbReference type="NCBIfam" id="TIGR01413">
    <property type="entry name" value="Dyp_perox_fam"/>
    <property type="match status" value="1"/>
</dbReference>
<keyword evidence="2 11" id="KW-0575">Peroxidase</keyword>
<dbReference type="GO" id="GO:0005829">
    <property type="term" value="C:cytosol"/>
    <property type="evidence" value="ECO:0007669"/>
    <property type="project" value="TreeGrafter"/>
</dbReference>
<feature type="signal peptide" evidence="8">
    <location>
        <begin position="1"/>
        <end position="31"/>
    </location>
</feature>
<keyword evidence="3" id="KW-0349">Heme</keyword>
<evidence type="ECO:0000256" key="5">
    <source>
        <dbReference type="ARBA" id="ARBA00022729"/>
    </source>
</evidence>
<keyword evidence="7" id="KW-0408">Iron</keyword>
<sequence length="444" mass="47434">MTRSMPPASRSRRAVLRGLGLAAVAPLAGRAAQGAVPAPDALAPAAPAGAAPDASVTAAPRACAVKAAERIAPFGIHQAGITTPRPAHGLLASFAVIAQSPADLEDVLRRLSARIVFLAAGGPVPVLDPRFPPADSGLLGPVIEPDALTITVALGDQLFQRHDWLRPHRPVRLVRMTAFPNDALNASLCHGDLSLQICANSSDACVHALRDVVKTLSDRLVLGWMQAGSVPQVTATEPGRLPNARNFLGFRDGSANPDAADHGLMDRIVWAGAGEPDWAQGGSYQAVRIIRNFVERWDRTPLAEQERVFGRSKITGAPLDRPDGTEFDTPDYAADPDGRHTPLRAHIRLANPRGPGADAHLILRRPFNYTNGVTRNGQIDQGLLFICYQADLQKGFIHVQNALNGEPMEEYVKPVGGGYFFVLPGMADDDDYLGRKLIASLSRP</sequence>
<keyword evidence="5 8" id="KW-0732">Signal</keyword>
<feature type="chain" id="PRO_5012122449" evidence="8">
    <location>
        <begin position="32"/>
        <end position="444"/>
    </location>
</feature>
<feature type="domain" description="Dyp-type peroxidase N-terminal" evidence="9">
    <location>
        <begin position="78"/>
        <end position="228"/>
    </location>
</feature>
<dbReference type="InterPro" id="IPR006314">
    <property type="entry name" value="Dyp_peroxidase"/>
</dbReference>
<evidence type="ECO:0000256" key="3">
    <source>
        <dbReference type="ARBA" id="ARBA00022617"/>
    </source>
</evidence>
<dbReference type="Pfam" id="PF20628">
    <property type="entry name" value="Dyp_perox_C"/>
    <property type="match status" value="1"/>
</dbReference>
<evidence type="ECO:0000256" key="6">
    <source>
        <dbReference type="ARBA" id="ARBA00023002"/>
    </source>
</evidence>